<sequence>MTTGPVINLADVPLQKNGNGEGFEAEIGSFGRLIGSTGIGCMLHVVQPGKKAFPRHAHHQIHELFVILEGEGVYRFGDEAHPVKAGDVCAAPTGGPETAHQIANTGSVPLKYLGVSTVAETEVVEYPDSDKFAVMSRFDWATMSGGIRSIGRTKDSLGYYDGEE</sequence>
<dbReference type="SUPFAM" id="SSF51182">
    <property type="entry name" value="RmlC-like cupins"/>
    <property type="match status" value="1"/>
</dbReference>
<dbReference type="RefSeq" id="WP_131570595.1">
    <property type="nucleotide sequence ID" value="NZ_JAINFK010000005.1"/>
</dbReference>
<evidence type="ECO:0000313" key="3">
    <source>
        <dbReference type="EMBL" id="TCD12410.1"/>
    </source>
</evidence>
<dbReference type="InterPro" id="IPR013096">
    <property type="entry name" value="Cupin_2"/>
</dbReference>
<keyword evidence="4" id="KW-1185">Reference proteome</keyword>
<protein>
    <submittedName>
        <fullName evidence="3">Cupin domain-containing protein</fullName>
    </submittedName>
</protein>
<dbReference type="InterPro" id="IPR014710">
    <property type="entry name" value="RmlC-like_jellyroll"/>
</dbReference>
<organism evidence="3 4">
    <name type="scientific">Oricola cellulosilytica</name>
    <dbReference type="NCBI Taxonomy" id="1429082"/>
    <lineage>
        <taxon>Bacteria</taxon>
        <taxon>Pseudomonadati</taxon>
        <taxon>Pseudomonadota</taxon>
        <taxon>Alphaproteobacteria</taxon>
        <taxon>Hyphomicrobiales</taxon>
        <taxon>Ahrensiaceae</taxon>
        <taxon>Oricola</taxon>
    </lineage>
</organism>
<accession>A0A4V2MND5</accession>
<keyword evidence="1" id="KW-0479">Metal-binding</keyword>
<dbReference type="GO" id="GO:0046872">
    <property type="term" value="F:metal ion binding"/>
    <property type="evidence" value="ECO:0007669"/>
    <property type="project" value="UniProtKB-KW"/>
</dbReference>
<name>A0A4V2MND5_9HYPH</name>
<dbReference type="AlphaFoldDB" id="A0A4V2MND5"/>
<evidence type="ECO:0000259" key="2">
    <source>
        <dbReference type="Pfam" id="PF07883"/>
    </source>
</evidence>
<dbReference type="InterPro" id="IPR051610">
    <property type="entry name" value="GPI/OXD"/>
</dbReference>
<dbReference type="PANTHER" id="PTHR35848:SF6">
    <property type="entry name" value="CUPIN TYPE-2 DOMAIN-CONTAINING PROTEIN"/>
    <property type="match status" value="1"/>
</dbReference>
<dbReference type="EMBL" id="SJST01000007">
    <property type="protein sequence ID" value="TCD12410.1"/>
    <property type="molecule type" value="Genomic_DNA"/>
</dbReference>
<comment type="caution">
    <text evidence="3">The sequence shown here is derived from an EMBL/GenBank/DDBJ whole genome shotgun (WGS) entry which is preliminary data.</text>
</comment>
<evidence type="ECO:0000256" key="1">
    <source>
        <dbReference type="ARBA" id="ARBA00022723"/>
    </source>
</evidence>
<dbReference type="Gene3D" id="2.60.120.10">
    <property type="entry name" value="Jelly Rolls"/>
    <property type="match status" value="1"/>
</dbReference>
<dbReference type="OrthoDB" id="116921at2"/>
<dbReference type="InterPro" id="IPR011051">
    <property type="entry name" value="RmlC_Cupin_sf"/>
</dbReference>
<reference evidence="3 4" key="1">
    <citation type="journal article" date="2015" name="Antonie Van Leeuwenhoek">
        <title>Oricola cellulosilytica gen. nov., sp. nov., a cellulose-degrading bacterium of the family Phyllobacteriaceae isolated from surface seashore water, and emended descriptions of Mesorhizobium loti and Phyllobacterium myrsinacearum.</title>
        <authorList>
            <person name="Hameed A."/>
            <person name="Shahina M."/>
            <person name="Lai W.A."/>
            <person name="Lin S.Y."/>
            <person name="Young L.S."/>
            <person name="Liu Y.C."/>
            <person name="Hsu Y.H."/>
            <person name="Young C.C."/>
        </authorList>
    </citation>
    <scope>NUCLEOTIDE SEQUENCE [LARGE SCALE GENOMIC DNA]</scope>
    <source>
        <strain evidence="3 4">KCTC 52183</strain>
    </source>
</reference>
<evidence type="ECO:0000313" key="4">
    <source>
        <dbReference type="Proteomes" id="UP000291301"/>
    </source>
</evidence>
<dbReference type="PANTHER" id="PTHR35848">
    <property type="entry name" value="OXALATE-BINDING PROTEIN"/>
    <property type="match status" value="1"/>
</dbReference>
<feature type="domain" description="Cupin type-2" evidence="2">
    <location>
        <begin position="43"/>
        <end position="113"/>
    </location>
</feature>
<dbReference type="Pfam" id="PF07883">
    <property type="entry name" value="Cupin_2"/>
    <property type="match status" value="1"/>
</dbReference>
<dbReference type="Proteomes" id="UP000291301">
    <property type="component" value="Unassembled WGS sequence"/>
</dbReference>
<proteinExistence type="predicted"/>
<gene>
    <name evidence="3" type="ORF">E0D97_15540</name>
</gene>